<feature type="compositionally biased region" description="Polar residues" evidence="1">
    <location>
        <begin position="105"/>
        <end position="137"/>
    </location>
</feature>
<accession>A0A0L0VS32</accession>
<dbReference type="EMBL" id="AJIL01000025">
    <property type="protein sequence ID" value="KNF02088.1"/>
    <property type="molecule type" value="Genomic_DNA"/>
</dbReference>
<feature type="compositionally biased region" description="Polar residues" evidence="1">
    <location>
        <begin position="555"/>
        <end position="574"/>
    </location>
</feature>
<organism evidence="2 3">
    <name type="scientific">Puccinia striiformis f. sp. tritici PST-78</name>
    <dbReference type="NCBI Taxonomy" id="1165861"/>
    <lineage>
        <taxon>Eukaryota</taxon>
        <taxon>Fungi</taxon>
        <taxon>Dikarya</taxon>
        <taxon>Basidiomycota</taxon>
        <taxon>Pucciniomycotina</taxon>
        <taxon>Pucciniomycetes</taxon>
        <taxon>Pucciniales</taxon>
        <taxon>Pucciniaceae</taxon>
        <taxon>Puccinia</taxon>
    </lineage>
</organism>
<dbReference type="SUPFAM" id="SSF47095">
    <property type="entry name" value="HMG-box"/>
    <property type="match status" value="1"/>
</dbReference>
<dbReference type="OrthoDB" id="2507299at2759"/>
<feature type="region of interest" description="Disordered" evidence="1">
    <location>
        <begin position="555"/>
        <end position="606"/>
    </location>
</feature>
<feature type="compositionally biased region" description="Polar residues" evidence="1">
    <location>
        <begin position="590"/>
        <end position="606"/>
    </location>
</feature>
<protein>
    <submittedName>
        <fullName evidence="2">Uncharacterized protein</fullName>
    </submittedName>
</protein>
<feature type="region of interest" description="Disordered" evidence="1">
    <location>
        <begin position="1"/>
        <end position="156"/>
    </location>
</feature>
<feature type="compositionally biased region" description="Polar residues" evidence="1">
    <location>
        <begin position="10"/>
        <end position="46"/>
    </location>
</feature>
<sequence length="618" mass="68484">MDTPDASCFSPPNNLPSGHSTLGSNNGPPASSTEPSNSALPPNQTLAPAPAVKKNNNGPPASSTEPSHQALPPNQTLSPAPAVKKKRVYKTRKTKKTSGLEGGSLQVNPSGETIGNNSVQSQAPSNGSVQNQTSGPATNDPPGLSLPTTSQLLESTGRPNLHASTAECRDRPPLPEDLAQDLETVDLYDLRLGQYQVCKNKRLTEKIKDDLKAITLEYQKKIHLLALQHKIRTKILFKWIGIWNKVRGPNRFNNYCRYSPKARRLFSSKSVPPGERMQQVGEEWRNLDDDEQLKYNDWDFINSLRQRMGLKPVENPEEVEEEDRPEAVQMEDEEVAQAPRKSDTQVLKHCKDWAKKVAVDMNFFSTQYQVEGFFILTSTDFNGRVFISGGSFLGQDYMQLRRTKEDDPWRGFRLWATGMVTDAKLRDVPVEALCKKRKRQAIQVTSSNPLIEPKKRLLKGPWDTGLAKTNKPKMTAQLKQLLSEASGGVRCGGWPGEKARQLFRQWNLEVYIDPRAVNLKEEFLLGCAFKNAGAGIVDIILEALHNNWIKVTSTSNPNDELSFTPNSTSHANDISSREAMNIVDRRDPAASTSSASPQEVTGSSASEAVIDPHLASLL</sequence>
<keyword evidence="3" id="KW-1185">Reference proteome</keyword>
<evidence type="ECO:0000256" key="1">
    <source>
        <dbReference type="SAM" id="MobiDB-lite"/>
    </source>
</evidence>
<feature type="compositionally biased region" description="Polar residues" evidence="1">
    <location>
        <begin position="54"/>
        <end position="78"/>
    </location>
</feature>
<proteinExistence type="predicted"/>
<dbReference type="Proteomes" id="UP000054564">
    <property type="component" value="Unassembled WGS sequence"/>
</dbReference>
<name>A0A0L0VS32_9BASI</name>
<dbReference type="InterPro" id="IPR036910">
    <property type="entry name" value="HMG_box_dom_sf"/>
</dbReference>
<evidence type="ECO:0000313" key="2">
    <source>
        <dbReference type="EMBL" id="KNF02088.1"/>
    </source>
</evidence>
<comment type="caution">
    <text evidence="2">The sequence shown here is derived from an EMBL/GenBank/DDBJ whole genome shotgun (WGS) entry which is preliminary data.</text>
</comment>
<feature type="compositionally biased region" description="Basic residues" evidence="1">
    <location>
        <begin position="83"/>
        <end position="96"/>
    </location>
</feature>
<gene>
    <name evidence="2" type="ORF">PSTG_04586</name>
</gene>
<dbReference type="AlphaFoldDB" id="A0A0L0VS32"/>
<dbReference type="CDD" id="cd00084">
    <property type="entry name" value="HMG-box_SF"/>
    <property type="match status" value="1"/>
</dbReference>
<evidence type="ECO:0000313" key="3">
    <source>
        <dbReference type="Proteomes" id="UP000054564"/>
    </source>
</evidence>
<feature type="compositionally biased region" description="Polar residues" evidence="1">
    <location>
        <begin position="146"/>
        <end position="156"/>
    </location>
</feature>
<reference evidence="3" key="1">
    <citation type="submission" date="2014-03" db="EMBL/GenBank/DDBJ databases">
        <title>The Genome Sequence of Puccinia striiformis f. sp. tritici PST-78.</title>
        <authorList>
            <consortium name="The Broad Institute Genome Sequencing Platform"/>
            <person name="Cuomo C."/>
            <person name="Hulbert S."/>
            <person name="Chen X."/>
            <person name="Walker B."/>
            <person name="Young S.K."/>
            <person name="Zeng Q."/>
            <person name="Gargeya S."/>
            <person name="Fitzgerald M."/>
            <person name="Haas B."/>
            <person name="Abouelleil A."/>
            <person name="Alvarado L."/>
            <person name="Arachchi H.M."/>
            <person name="Berlin A.M."/>
            <person name="Chapman S.B."/>
            <person name="Goldberg J."/>
            <person name="Griggs A."/>
            <person name="Gujja S."/>
            <person name="Hansen M."/>
            <person name="Howarth C."/>
            <person name="Imamovic A."/>
            <person name="Larimer J."/>
            <person name="McCowan C."/>
            <person name="Montmayeur A."/>
            <person name="Murphy C."/>
            <person name="Neiman D."/>
            <person name="Pearson M."/>
            <person name="Priest M."/>
            <person name="Roberts A."/>
            <person name="Saif S."/>
            <person name="Shea T."/>
            <person name="Sisk P."/>
            <person name="Sykes S."/>
            <person name="Wortman J."/>
            <person name="Nusbaum C."/>
            <person name="Birren B."/>
        </authorList>
    </citation>
    <scope>NUCLEOTIDE SEQUENCE [LARGE SCALE GENOMIC DNA]</scope>
    <source>
        <strain evidence="3">race PST-78</strain>
    </source>
</reference>